<dbReference type="RefSeq" id="WP_118971006.1">
    <property type="nucleotide sequence ID" value="NZ_QHCT01000019.1"/>
</dbReference>
<dbReference type="EMBL" id="QHCT01000019">
    <property type="protein sequence ID" value="RHX83636.1"/>
    <property type="molecule type" value="Genomic_DNA"/>
</dbReference>
<evidence type="ECO:0000313" key="3">
    <source>
        <dbReference type="Proteomes" id="UP000265798"/>
    </source>
</evidence>
<protein>
    <recommendedName>
        <fullName evidence="4">Lipoprotein</fullName>
    </recommendedName>
</protein>
<feature type="signal peptide" evidence="1">
    <location>
        <begin position="1"/>
        <end position="21"/>
    </location>
</feature>
<keyword evidence="1" id="KW-0732">Signal</keyword>
<dbReference type="AlphaFoldDB" id="A0A396YQR3"/>
<dbReference type="Proteomes" id="UP000265798">
    <property type="component" value="Unassembled WGS sequence"/>
</dbReference>
<evidence type="ECO:0000313" key="2">
    <source>
        <dbReference type="EMBL" id="RHX83636.1"/>
    </source>
</evidence>
<gene>
    <name evidence="2" type="ORF">DLM75_23825</name>
</gene>
<accession>A0A396YQR3</accession>
<comment type="caution">
    <text evidence="2">The sequence shown here is derived from an EMBL/GenBank/DDBJ whole genome shotgun (WGS) entry which is preliminary data.</text>
</comment>
<feature type="chain" id="PRO_5017197194" description="Lipoprotein" evidence="1">
    <location>
        <begin position="22"/>
        <end position="146"/>
    </location>
</feature>
<sequence>MNRFYIFKSIVLLMLTFSMHCGVITESGRDDSFLAWFSVIQASETSFQVKNKNDIGNIYIQYYEEPEITIGVGEIYPKRFYFSPIKSIGKYKLSSDLNGIIIDQNEFNFLGNLKDGILIRNDGSIRPGSCTLLDGLSGNVIVDGCI</sequence>
<evidence type="ECO:0008006" key="4">
    <source>
        <dbReference type="Google" id="ProtNLM"/>
    </source>
</evidence>
<proteinExistence type="predicted"/>
<evidence type="ECO:0000256" key="1">
    <source>
        <dbReference type="SAM" id="SignalP"/>
    </source>
</evidence>
<reference evidence="3" key="1">
    <citation type="submission" date="2018-05" db="EMBL/GenBank/DDBJ databases">
        <title>Leptospira yasudae sp. nov. and Leptospira stimsonii sp. nov., two pathogenic species of the genus Leptospira isolated from environmental sources.</title>
        <authorList>
            <person name="Casanovas-Massana A."/>
            <person name="Hamond C."/>
            <person name="Santos L.A."/>
            <person name="Hacker K.P."/>
            <person name="Balassiano I."/>
            <person name="Medeiros M.A."/>
            <person name="Reis M.G."/>
            <person name="Ko A.I."/>
            <person name="Wunder E.A."/>
        </authorList>
    </citation>
    <scope>NUCLEOTIDE SEQUENCE [LARGE SCALE GENOMIC DNA]</scope>
    <source>
        <strain evidence="3">Yale</strain>
    </source>
</reference>
<dbReference type="OrthoDB" id="347260at2"/>
<organism evidence="2 3">
    <name type="scientific">Leptospira stimsonii</name>
    <dbReference type="NCBI Taxonomy" id="2202203"/>
    <lineage>
        <taxon>Bacteria</taxon>
        <taxon>Pseudomonadati</taxon>
        <taxon>Spirochaetota</taxon>
        <taxon>Spirochaetia</taxon>
        <taxon>Leptospirales</taxon>
        <taxon>Leptospiraceae</taxon>
        <taxon>Leptospira</taxon>
    </lineage>
</organism>
<name>A0A396YQR3_9LEPT</name>